<dbReference type="Proteomes" id="UP000060390">
    <property type="component" value="Chromosome"/>
</dbReference>
<dbReference type="GeneID" id="26011311"/>
<evidence type="ECO:0000313" key="5">
    <source>
        <dbReference type="Proteomes" id="UP000069906"/>
    </source>
</evidence>
<dbReference type="Pfam" id="PF19100">
    <property type="entry name" value="DUF5787"/>
    <property type="match status" value="1"/>
</dbReference>
<sequence>MREYGFELRLCAHLERDGLPGLPDVSADGILGRQLGTSVHAAGGRIVDVVYVEPGPDFGDRVALTAESIPEPAIEADVGVGRFVRESRAIDGPPERARRIAERAAEIGFYERDRRDGRDMVRQVARYPDWYGRIVGIENKPDLGTPGDLTTQLRTDASLGVLDAAILATESYVTGAHLNRLPDPVGVWRVHPEPEPSVEVIREPTPLDPERPGIEPLAWHTDRTDVRVVSADAIATQRRRIAERVYGKGWRTFAMPACKRCVPNRTNAATLPYCEFRDRVVNPADECTADCPGHEPADPPDVDLDAERARRTAWEPAPAPKTRRQADLDRFS</sequence>
<dbReference type="EMBL" id="CP011564">
    <property type="protein sequence ID" value="ALG82850.1"/>
    <property type="molecule type" value="Genomic_DNA"/>
</dbReference>
<dbReference type="KEGG" id="hsu:HLASF_1989"/>
<dbReference type="Proteomes" id="UP000069906">
    <property type="component" value="Chromosome"/>
</dbReference>
<dbReference type="PATRIC" id="fig|1604004.4.peg.2086"/>
<reference evidence="2 5" key="1">
    <citation type="journal article" date="2015" name="ISME J.">
        <title>Elemental sulfur and acetate can support life of a novel strictly anaerobic haloarchaeon.</title>
        <authorList>
            <person name="Sorokin D.Y."/>
            <person name="Kublanov I.V."/>
            <person name="Gavrilov S.N."/>
            <person name="Rojo D."/>
            <person name="Roman P."/>
            <person name="Golyshin P.N."/>
            <person name="Slepak V.Z."/>
            <person name="Smedile F."/>
            <person name="Ferrer M."/>
            <person name="Messina E."/>
            <person name="La Cono V."/>
            <person name="Yakimov M.M."/>
        </authorList>
    </citation>
    <scope>NUCLEOTIDE SEQUENCE [LARGE SCALE GENOMIC DNA]</scope>
    <source>
        <strain evidence="2 5">HSR2</strain>
    </source>
</reference>
<dbReference type="RefSeq" id="WP_050049119.1">
    <property type="nucleotide sequence ID" value="NZ_CP008874.1"/>
</dbReference>
<gene>
    <name evidence="3" type="ORF">HLASA_1975</name>
    <name evidence="2" type="ORF">HLASF_1989</name>
</gene>
<reference evidence="4" key="2">
    <citation type="submission" date="2015-05" db="EMBL/GenBank/DDBJ databases">
        <title>Complete genome sequence of Halanaeroarchaeum sulfurireducens type strain M27-SA2, a sulfate-reducer haloarchaeon from marine anoxic lake Medee.</title>
        <authorList>
            <person name="Messina E."/>
            <person name="Kublanov I.V."/>
            <person name="Toshchakov S."/>
            <person name="Arcadi E."/>
            <person name="La Spada G."/>
            <person name="La Cono V."/>
            <person name="Yakimov M.M."/>
        </authorList>
    </citation>
    <scope>NUCLEOTIDE SEQUENCE [LARGE SCALE GENOMIC DNA]</scope>
    <source>
        <strain evidence="4">M27-SA2</strain>
    </source>
</reference>
<protein>
    <submittedName>
        <fullName evidence="2">Uncharacterized protein</fullName>
    </submittedName>
</protein>
<dbReference type="KEGG" id="hsf:HLASA_1975"/>
<keyword evidence="5" id="KW-1185">Reference proteome</keyword>
<evidence type="ECO:0000313" key="4">
    <source>
        <dbReference type="Proteomes" id="UP000060390"/>
    </source>
</evidence>
<proteinExistence type="predicted"/>
<dbReference type="AlphaFoldDB" id="A0A0F7PBB5"/>
<evidence type="ECO:0000256" key="1">
    <source>
        <dbReference type="SAM" id="MobiDB-lite"/>
    </source>
</evidence>
<dbReference type="EMBL" id="CP008874">
    <property type="protein sequence ID" value="AKH98456.1"/>
    <property type="molecule type" value="Genomic_DNA"/>
</dbReference>
<dbReference type="InterPro" id="IPR043901">
    <property type="entry name" value="DUF5787"/>
</dbReference>
<dbReference type="OrthoDB" id="211869at2157"/>
<evidence type="ECO:0000313" key="3">
    <source>
        <dbReference type="EMBL" id="ALG82850.1"/>
    </source>
</evidence>
<name>A0A0F7PBB5_9EURY</name>
<dbReference type="HOGENOM" id="CLU_069299_0_0_2"/>
<organism evidence="2 5">
    <name type="scientific">Halanaeroarchaeum sulfurireducens</name>
    <dbReference type="NCBI Taxonomy" id="1604004"/>
    <lineage>
        <taxon>Archaea</taxon>
        <taxon>Methanobacteriati</taxon>
        <taxon>Methanobacteriota</taxon>
        <taxon>Stenosarchaea group</taxon>
        <taxon>Halobacteria</taxon>
        <taxon>Halobacteriales</taxon>
        <taxon>Halobacteriaceae</taxon>
        <taxon>Halanaeroarchaeum</taxon>
    </lineage>
</organism>
<feature type="region of interest" description="Disordered" evidence="1">
    <location>
        <begin position="290"/>
        <end position="332"/>
    </location>
</feature>
<accession>A0A0F7PBB5</accession>
<dbReference type="STRING" id="1604004.HLASA_1975"/>
<evidence type="ECO:0000313" key="2">
    <source>
        <dbReference type="EMBL" id="AKH98456.1"/>
    </source>
</evidence>
<reference evidence="3 4" key="3">
    <citation type="journal article" date="2016" name="Stand. Genomic Sci.">
        <title>Complete genome sequence of 'Halanaeroarchaeum sulfurireducens' M27-SA2, a sulfur-reducing and acetate-oxidizing haloarchaeon from the deep-sea hypersaline anoxic lake Medee.</title>
        <authorList>
            <person name="Messina E."/>
            <person name="Sorokin D.Y."/>
            <person name="Kublanov I.V."/>
            <person name="Toshchakov S."/>
            <person name="Lopatina A."/>
            <person name="Arcadi E."/>
            <person name="Smedile F."/>
            <person name="La Spada G."/>
            <person name="La Cono V."/>
            <person name="Yakimov M.M."/>
        </authorList>
    </citation>
    <scope>NUCLEOTIDE SEQUENCE [LARGE SCALE GENOMIC DNA]</scope>
    <source>
        <strain evidence="3 4">M27-SA2</strain>
    </source>
</reference>